<reference evidence="1 2" key="1">
    <citation type="journal article" date="2019" name="Int. J. Syst. Evol. Microbiol.">
        <title>The Global Catalogue of Microorganisms (GCM) 10K type strain sequencing project: providing services to taxonomists for standard genome sequencing and annotation.</title>
        <authorList>
            <consortium name="The Broad Institute Genomics Platform"/>
            <consortium name="The Broad Institute Genome Sequencing Center for Infectious Disease"/>
            <person name="Wu L."/>
            <person name="Ma J."/>
        </authorList>
    </citation>
    <scope>NUCLEOTIDE SEQUENCE [LARGE SCALE GENOMIC DNA]</scope>
    <source>
        <strain evidence="1 2">JCM 12149</strain>
    </source>
</reference>
<dbReference type="InterPro" id="IPR011322">
    <property type="entry name" value="N-reg_PII-like_a/b"/>
</dbReference>
<dbReference type="EMBL" id="BAAADM010000032">
    <property type="protein sequence ID" value="GAA0437615.1"/>
    <property type="molecule type" value="Genomic_DNA"/>
</dbReference>
<evidence type="ECO:0000313" key="1">
    <source>
        <dbReference type="EMBL" id="GAA0437615.1"/>
    </source>
</evidence>
<keyword evidence="2" id="KW-1185">Reference proteome</keyword>
<evidence type="ECO:0000313" key="2">
    <source>
        <dbReference type="Proteomes" id="UP001501459"/>
    </source>
</evidence>
<dbReference type="Gene3D" id="3.30.70.120">
    <property type="match status" value="2"/>
</dbReference>
<protein>
    <submittedName>
        <fullName evidence="1">P-II family nitrogen regulator</fullName>
    </submittedName>
</protein>
<gene>
    <name evidence="1" type="ORF">GCM10008983_13110</name>
</gene>
<organism evidence="1 2">
    <name type="scientific">Lentibacillus halophilus</name>
    <dbReference type="NCBI Taxonomy" id="295065"/>
    <lineage>
        <taxon>Bacteria</taxon>
        <taxon>Bacillati</taxon>
        <taxon>Bacillota</taxon>
        <taxon>Bacilli</taxon>
        <taxon>Bacillales</taxon>
        <taxon>Bacillaceae</taxon>
        <taxon>Lentibacillus</taxon>
    </lineage>
</organism>
<dbReference type="PROSITE" id="PS51343">
    <property type="entry name" value="PII_GLNB_DOM"/>
    <property type="match status" value="2"/>
</dbReference>
<comment type="caution">
    <text evidence="1">The sequence shown here is derived from an EMBL/GenBank/DDBJ whole genome shotgun (WGS) entry which is preliminary data.</text>
</comment>
<dbReference type="Proteomes" id="UP001501459">
    <property type="component" value="Unassembled WGS sequence"/>
</dbReference>
<dbReference type="InterPro" id="IPR015867">
    <property type="entry name" value="N-reg_PII/ATP_PRibTrfase_C"/>
</dbReference>
<sequence>MSVMIQGQKLLITIVHKDKAKRVVQASRNAGAQGGTTILGDGFRLNEKKRVLGIPVERERAVILTLVSDDIFDDVRRAIIDSVQLDKPRHGIGFVIDTKQLAGINHLLGWNGEGAETVKEGAADTMSEQNVLYDLIITIVNRGDSEKVVDATRKAGAEGGTILHGRGTGVHEKAKLFNIMIEPEKEMVLTLIDRNKTKDVLQTINEDAELKKPGKGVAFVLEVDSTVGISHEMNDWVKEEYRKHKKKKKHDKEE</sequence>
<proteinExistence type="predicted"/>
<dbReference type="RefSeq" id="WP_343751929.1">
    <property type="nucleotide sequence ID" value="NZ_BAAADM010000032.1"/>
</dbReference>
<accession>A0ABN0Z7M4</accession>
<dbReference type="SMART" id="SM00938">
    <property type="entry name" value="P-II"/>
    <property type="match status" value="1"/>
</dbReference>
<dbReference type="SUPFAM" id="SSF54913">
    <property type="entry name" value="GlnB-like"/>
    <property type="match status" value="2"/>
</dbReference>
<dbReference type="InterPro" id="IPR002187">
    <property type="entry name" value="N-reg_PII"/>
</dbReference>
<name>A0ABN0Z7M4_9BACI</name>
<dbReference type="Pfam" id="PF00543">
    <property type="entry name" value="P-II"/>
    <property type="match status" value="1"/>
</dbReference>